<keyword evidence="12" id="KW-1185">Reference proteome</keyword>
<comment type="function">
    <text evidence="8">A type II topoisomerase that negatively supercoils closed circular double-stranded (ds) DNA in an ATP-dependent manner to modulate DNA topology and maintain chromosomes in an underwound state. Negative supercoiling favors strand separation, and DNA replication, transcription, recombination and repair, all of which involve strand separation. Also able to catalyze the interconversion of other topological isomers of dsDNA rings, including catenanes and knotted rings. Type II topoisomerases break and join 2 DNA strands simultaneously in an ATP-dependent manner.</text>
</comment>
<dbReference type="GO" id="GO:0034335">
    <property type="term" value="F:DNA negative supercoiling activity"/>
    <property type="evidence" value="ECO:0007669"/>
    <property type="project" value="UniProtKB-ARBA"/>
</dbReference>
<dbReference type="GO" id="GO:0006261">
    <property type="term" value="P:DNA-templated DNA replication"/>
    <property type="evidence" value="ECO:0007669"/>
    <property type="project" value="UniProtKB-UniRule"/>
</dbReference>
<dbReference type="RefSeq" id="WP_015087863.1">
    <property type="nucleotide sequence ID" value="NC_019566.1"/>
</dbReference>
<dbReference type="InterPro" id="IPR013758">
    <property type="entry name" value="Topo_IIA_A/C_ab"/>
</dbReference>
<reference evidence="11 12" key="1">
    <citation type="journal article" date="2012" name="Proc. Natl. Acad. Sci. U.S.A.">
        <title>Genome streamlining and chemical defense in a coral reef symbiosis.</title>
        <authorList>
            <person name="Kwan J.C."/>
            <person name="Donia M.S."/>
            <person name="Han A.W."/>
            <person name="Hirose E."/>
            <person name="Haygood M.G."/>
            <person name="Schmidt E.W."/>
        </authorList>
    </citation>
    <scope>NUCLEOTIDE SEQUENCE [LARGE SCALE GENOMIC DNA]</scope>
    <source>
        <strain evidence="11 12">L2</strain>
    </source>
</reference>
<dbReference type="EC" id="5.6.2.2" evidence="8"/>
<comment type="subcellular location">
    <subcellularLocation>
        <location evidence="8">Cytoplasm</location>
    </subcellularLocation>
</comment>
<dbReference type="GO" id="GO:0005694">
    <property type="term" value="C:chromosome"/>
    <property type="evidence" value="ECO:0007669"/>
    <property type="project" value="InterPro"/>
</dbReference>
<comment type="catalytic activity">
    <reaction evidence="1 8 9">
        <text>ATP-dependent breakage, passage and rejoining of double-stranded DNA.</text>
        <dbReference type="EC" id="5.6.2.2"/>
    </reaction>
</comment>
<dbReference type="Proteomes" id="UP000010077">
    <property type="component" value="Chromosome"/>
</dbReference>
<dbReference type="FunFam" id="3.30.1360.40:FF:000002">
    <property type="entry name" value="DNA gyrase subunit A"/>
    <property type="match status" value="1"/>
</dbReference>
<dbReference type="GO" id="GO:0005524">
    <property type="term" value="F:ATP binding"/>
    <property type="evidence" value="ECO:0007669"/>
    <property type="project" value="UniProtKB-UniRule"/>
</dbReference>
<dbReference type="SUPFAM" id="SSF56719">
    <property type="entry name" value="Type II DNA topoisomerase"/>
    <property type="match status" value="1"/>
</dbReference>
<accession>K7YFK4</accession>
<feature type="domain" description="Topo IIA-type catalytic" evidence="10">
    <location>
        <begin position="37"/>
        <end position="527"/>
    </location>
</feature>
<protein>
    <recommendedName>
        <fullName evidence="8">DNA gyrase subunit A</fullName>
        <ecNumber evidence="8">5.6.2.2</ecNumber>
    </recommendedName>
</protein>
<evidence type="ECO:0000256" key="5">
    <source>
        <dbReference type="ARBA" id="ARBA00023029"/>
    </source>
</evidence>
<evidence type="ECO:0000259" key="10">
    <source>
        <dbReference type="PROSITE" id="PS52040"/>
    </source>
</evidence>
<dbReference type="Pfam" id="PF00521">
    <property type="entry name" value="DNA_topoisoIV"/>
    <property type="match status" value="1"/>
</dbReference>
<dbReference type="CDD" id="cd00187">
    <property type="entry name" value="TOP4c"/>
    <property type="match status" value="1"/>
</dbReference>
<feature type="active site" description="O-(5'-phospho-DNA)-tyrosine intermediate" evidence="8 9">
    <location>
        <position position="125"/>
    </location>
</feature>
<dbReference type="Pfam" id="PF03989">
    <property type="entry name" value="DNA_gyraseA_C"/>
    <property type="match status" value="6"/>
</dbReference>
<evidence type="ECO:0000256" key="6">
    <source>
        <dbReference type="ARBA" id="ARBA00023125"/>
    </source>
</evidence>
<dbReference type="Gene3D" id="3.30.1360.40">
    <property type="match status" value="1"/>
</dbReference>
<evidence type="ECO:0000256" key="3">
    <source>
        <dbReference type="ARBA" id="ARBA00022741"/>
    </source>
</evidence>
<dbReference type="GO" id="GO:0005737">
    <property type="term" value="C:cytoplasm"/>
    <property type="evidence" value="ECO:0007669"/>
    <property type="project" value="UniProtKB-SubCell"/>
</dbReference>
<dbReference type="GO" id="GO:0003677">
    <property type="term" value="F:DNA binding"/>
    <property type="evidence" value="ECO:0007669"/>
    <property type="project" value="UniProtKB-UniRule"/>
</dbReference>
<dbReference type="PANTHER" id="PTHR43493:SF5">
    <property type="entry name" value="DNA GYRASE SUBUNIT A, CHLOROPLASTIC_MITOCHONDRIAL"/>
    <property type="match status" value="1"/>
</dbReference>
<dbReference type="EMBL" id="CP003539">
    <property type="protein sequence ID" value="AFX98365.1"/>
    <property type="molecule type" value="Genomic_DNA"/>
</dbReference>
<feature type="short sequence motif" description="GyrA-box" evidence="8">
    <location>
        <begin position="554"/>
        <end position="560"/>
    </location>
</feature>
<dbReference type="Gene3D" id="1.10.268.10">
    <property type="entry name" value="Topoisomerase, domain 3"/>
    <property type="match status" value="1"/>
</dbReference>
<dbReference type="PATRIC" id="fig|1193729.4.peg.91"/>
<keyword evidence="7 8" id="KW-0413">Isomerase</keyword>
<keyword evidence="5 8" id="KW-0799">Topoisomerase</keyword>
<comment type="similarity">
    <text evidence="2 8">Belongs to the type II topoisomerase GyrA/ParC subunit family.</text>
</comment>
<dbReference type="Gene3D" id="3.90.199.10">
    <property type="entry name" value="Topoisomerase II, domain 5"/>
    <property type="match status" value="1"/>
</dbReference>
<dbReference type="PANTHER" id="PTHR43493">
    <property type="entry name" value="DNA GYRASE/TOPOISOMERASE SUBUNIT A"/>
    <property type="match status" value="1"/>
</dbReference>
<dbReference type="NCBIfam" id="TIGR01063">
    <property type="entry name" value="gyrA"/>
    <property type="match status" value="1"/>
</dbReference>
<dbReference type="HAMAP" id="MF_01897">
    <property type="entry name" value="GyrA"/>
    <property type="match status" value="1"/>
</dbReference>
<dbReference type="eggNOG" id="COG0188">
    <property type="taxonomic scope" value="Bacteria"/>
</dbReference>
<gene>
    <name evidence="8 11" type="primary">gyrA</name>
    <name evidence="11" type="ORF">A1OE_162</name>
</gene>
<dbReference type="InterPro" id="IPR013757">
    <property type="entry name" value="Topo_IIA_A_a_sf"/>
</dbReference>
<dbReference type="KEGG" id="thal:A1OE_162"/>
<dbReference type="NCBIfam" id="NF004044">
    <property type="entry name" value="PRK05561.1"/>
    <property type="match status" value="1"/>
</dbReference>
<evidence type="ECO:0000313" key="12">
    <source>
        <dbReference type="Proteomes" id="UP000010077"/>
    </source>
</evidence>
<evidence type="ECO:0000256" key="7">
    <source>
        <dbReference type="ARBA" id="ARBA00023235"/>
    </source>
</evidence>
<dbReference type="InterPro" id="IPR050220">
    <property type="entry name" value="Type_II_DNA_Topoisomerases"/>
</dbReference>
<dbReference type="FunFam" id="1.10.268.10:FF:000001">
    <property type="entry name" value="DNA gyrase subunit A"/>
    <property type="match status" value="1"/>
</dbReference>
<evidence type="ECO:0000256" key="9">
    <source>
        <dbReference type="PROSITE-ProRule" id="PRU01384"/>
    </source>
</evidence>
<evidence type="ECO:0000256" key="4">
    <source>
        <dbReference type="ARBA" id="ARBA00022840"/>
    </source>
</evidence>
<keyword evidence="6 8" id="KW-0238">DNA-binding</keyword>
<dbReference type="GO" id="GO:0006265">
    <property type="term" value="P:DNA topological change"/>
    <property type="evidence" value="ECO:0007669"/>
    <property type="project" value="UniProtKB-UniRule"/>
</dbReference>
<dbReference type="FunFam" id="3.90.199.10:FF:000001">
    <property type="entry name" value="DNA gyrase subunit A"/>
    <property type="match status" value="1"/>
</dbReference>
<dbReference type="InterPro" id="IPR002205">
    <property type="entry name" value="Topo_IIA_dom_A"/>
</dbReference>
<dbReference type="SMART" id="SM00434">
    <property type="entry name" value="TOP4c"/>
    <property type="match status" value="1"/>
</dbReference>
<organism evidence="11 12">
    <name type="scientific">Candidatus Endolissoclinum faulkneri L2</name>
    <dbReference type="NCBI Taxonomy" id="1193729"/>
    <lineage>
        <taxon>Bacteria</taxon>
        <taxon>Pseudomonadati</taxon>
        <taxon>Pseudomonadota</taxon>
        <taxon>Alphaproteobacteria</taxon>
        <taxon>Rhodospirillales</taxon>
        <taxon>Rhodospirillaceae</taxon>
        <taxon>Candidatus Endolissoclinum</taxon>
    </lineage>
</organism>
<sequence length="865" mass="97226">MSYTTPGPQHIAPVSIEDEMSRSYLDYAMSVIVARALPDVRDGLKPVHRRILYTMKLGGYDWNHHYRKSANIVGAVMGQYHPHGDSAIYDAMVRMVQEFSMRLPLIDGQGNFGSMDGDPPAAMRYTEVRLAKSAEGMLRDIDKETVNFVANYDDTTKEPSVLSAEFPNLLVNGAGGIAVGMATNIPPHNLGEVIDACLAMVDNPNITVDELMLHLPGPDFPTGGLILGQAGIRDAYNTGRGSIILRGKAEIEEIRKDCMAIVVTEIQYQVNKARMIERIHEIVREKTIEGIAALRDESDREGVRVVIELKRDAIPEVVLNQLYRFTPLQTSFNVNILAINSGCPEQMNLRDVICTFVRFREEMITRRTRFLLRKARDRAHILVGLMIAITNLDSIIELIRLSSNANEVRRRLCERPWPAGDIAPFINLIDDPKHKVFDDGTYILSDIQAPAILELRLQRLSMLERSKMIKEAEETSSNINDFLNILTSRPRLLDLMREEFMQSKKNLSNPRRTKIEENEFEHDIENLIPREKMVITVSHAGYIKRVPLITYRAQKRGGKGRSGMSTREEDVVSQLFIANSHAPILFFTSRGQVYQIKAYRLPEGTPQSRGRPMINLLPLAEGEWIQTVMPMPTDKKSWNKLHIMFATEAGTVRRNTLNDFTNISKNGKLAMRLNGNDRLIGAMPCTDADNVFLATSHCKAIRFRVTDVRLFHSRTSIGVRGIKLLGKDKVVSMSILPDFDISETNGTQNATKTDKVCRKHILTVTTKGFGKRTMIKHYRLTNRGGIGIANITLTDKKGLVAGSFSVGENDQIMAVTDKGQVIRCTIRDLRETTRQTQGVCLFRVAKEENIVSVSLVGEIGEEEVV</sequence>
<keyword evidence="4 8" id="KW-0067">ATP-binding</keyword>
<keyword evidence="8" id="KW-0963">Cytoplasm</keyword>
<dbReference type="InterPro" id="IPR013760">
    <property type="entry name" value="Topo_IIA-like_dom_sf"/>
</dbReference>
<evidence type="ECO:0000256" key="8">
    <source>
        <dbReference type="HAMAP-Rule" id="MF_01897"/>
    </source>
</evidence>
<dbReference type="Gene3D" id="2.120.10.90">
    <property type="entry name" value="DNA gyrase/topoisomerase IV, subunit A, C-terminal"/>
    <property type="match status" value="1"/>
</dbReference>
<dbReference type="PROSITE" id="PS52040">
    <property type="entry name" value="TOPO_IIA"/>
    <property type="match status" value="1"/>
</dbReference>
<dbReference type="InterPro" id="IPR005743">
    <property type="entry name" value="GyrA"/>
</dbReference>
<dbReference type="GO" id="GO:0009330">
    <property type="term" value="C:DNA topoisomerase type II (double strand cut, ATP-hydrolyzing) complex"/>
    <property type="evidence" value="ECO:0007669"/>
    <property type="project" value="TreeGrafter"/>
</dbReference>
<dbReference type="NCBIfam" id="NF004043">
    <property type="entry name" value="PRK05560.1"/>
    <property type="match status" value="1"/>
</dbReference>
<dbReference type="HOGENOM" id="CLU_002977_6_1_5"/>
<evidence type="ECO:0000256" key="2">
    <source>
        <dbReference type="ARBA" id="ARBA00008263"/>
    </source>
</evidence>
<evidence type="ECO:0000313" key="11">
    <source>
        <dbReference type="EMBL" id="AFX98365.1"/>
    </source>
</evidence>
<dbReference type="AlphaFoldDB" id="K7YFK4"/>
<keyword evidence="3 8" id="KW-0547">Nucleotide-binding</keyword>
<dbReference type="InterPro" id="IPR006691">
    <property type="entry name" value="GyrA/parC_rep"/>
</dbReference>
<dbReference type="SUPFAM" id="SSF101904">
    <property type="entry name" value="GyrA/ParC C-terminal domain-like"/>
    <property type="match status" value="1"/>
</dbReference>
<evidence type="ECO:0000256" key="1">
    <source>
        <dbReference type="ARBA" id="ARBA00000185"/>
    </source>
</evidence>
<comment type="miscellaneous">
    <text evidence="8">Few gyrases are as efficient as E.coli at forming negative supercoils. Not all organisms have 2 type II topoisomerases; in organisms with a single type II topoisomerase this enzyme also has to decatenate newly replicated chromosomes.</text>
</comment>
<dbReference type="InterPro" id="IPR035516">
    <property type="entry name" value="Gyrase/topoIV_suA_C"/>
</dbReference>
<dbReference type="STRING" id="1193729.A1OE_162"/>
<name>K7YFK4_9PROT</name>
<proteinExistence type="inferred from homology"/>
<comment type="subunit">
    <text evidence="8">Heterotetramer, composed of two GyrA and two GyrB chains. In the heterotetramer, GyrA contains the active site tyrosine that forms a transient covalent intermediate with DNA, while GyrB binds cofactors and catalyzes ATP hydrolysis.</text>
</comment>